<evidence type="ECO:0000313" key="2">
    <source>
        <dbReference type="EMBL" id="GFD58835.1"/>
    </source>
</evidence>
<comment type="caution">
    <text evidence="2">The sequence shown here is derived from an EMBL/GenBank/DDBJ whole genome shotgun (WGS) entry which is preliminary data.</text>
</comment>
<dbReference type="EMBL" id="BKCJ011858107">
    <property type="protein sequence ID" value="GFD58835.1"/>
    <property type="molecule type" value="Genomic_DNA"/>
</dbReference>
<feature type="compositionally biased region" description="Low complexity" evidence="1">
    <location>
        <begin position="50"/>
        <end position="61"/>
    </location>
</feature>
<proteinExistence type="predicted"/>
<sequence>GDLPGVLPAAGGRYLQAQAGQADRPLADAKEGDRAHPRGHQHLDPELHVHAAGHQRAAGAADVGRLASDRPGKRRRLGHLFRRR</sequence>
<feature type="non-terminal residue" evidence="2">
    <location>
        <position position="84"/>
    </location>
</feature>
<accession>A0A699XFX8</accession>
<feature type="region of interest" description="Disordered" evidence="1">
    <location>
        <begin position="1"/>
        <end position="84"/>
    </location>
</feature>
<feature type="compositionally biased region" description="Basic and acidic residues" evidence="1">
    <location>
        <begin position="25"/>
        <end position="49"/>
    </location>
</feature>
<feature type="compositionally biased region" description="Basic residues" evidence="1">
    <location>
        <begin position="72"/>
        <end position="84"/>
    </location>
</feature>
<organism evidence="2">
    <name type="scientific">Tanacetum cinerariifolium</name>
    <name type="common">Dalmatian daisy</name>
    <name type="synonym">Chrysanthemum cinerariifolium</name>
    <dbReference type="NCBI Taxonomy" id="118510"/>
    <lineage>
        <taxon>Eukaryota</taxon>
        <taxon>Viridiplantae</taxon>
        <taxon>Streptophyta</taxon>
        <taxon>Embryophyta</taxon>
        <taxon>Tracheophyta</taxon>
        <taxon>Spermatophyta</taxon>
        <taxon>Magnoliopsida</taxon>
        <taxon>eudicotyledons</taxon>
        <taxon>Gunneridae</taxon>
        <taxon>Pentapetalae</taxon>
        <taxon>asterids</taxon>
        <taxon>campanulids</taxon>
        <taxon>Asterales</taxon>
        <taxon>Asteraceae</taxon>
        <taxon>Asteroideae</taxon>
        <taxon>Anthemideae</taxon>
        <taxon>Anthemidinae</taxon>
        <taxon>Tanacetum</taxon>
    </lineage>
</organism>
<reference evidence="2" key="1">
    <citation type="journal article" date="2019" name="Sci. Rep.">
        <title>Draft genome of Tanacetum cinerariifolium, the natural source of mosquito coil.</title>
        <authorList>
            <person name="Yamashiro T."/>
            <person name="Shiraishi A."/>
            <person name="Satake H."/>
            <person name="Nakayama K."/>
        </authorList>
    </citation>
    <scope>NUCLEOTIDE SEQUENCE</scope>
</reference>
<gene>
    <name evidence="2" type="ORF">Tci_930804</name>
</gene>
<protein>
    <submittedName>
        <fullName evidence="2">Uncharacterized protein</fullName>
    </submittedName>
</protein>
<name>A0A699XFX8_TANCI</name>
<evidence type="ECO:0000256" key="1">
    <source>
        <dbReference type="SAM" id="MobiDB-lite"/>
    </source>
</evidence>
<dbReference type="AlphaFoldDB" id="A0A699XFX8"/>
<feature type="non-terminal residue" evidence="2">
    <location>
        <position position="1"/>
    </location>
</feature>